<accession>A0AAI9IYK5</accession>
<dbReference type="AlphaFoldDB" id="A0AAI9IYK5"/>
<proteinExistence type="predicted"/>
<evidence type="ECO:0000313" key="2">
    <source>
        <dbReference type="Proteomes" id="UP000018679"/>
    </source>
</evidence>
<sequence>MHTGWSKEGIQGQCVCKIIRRLGGADGCVGIWCAFAISGTDDGGNHLCCKGLGCHRGAGSSAYGIWPKLPRYPRIRPARCDVSIGCSSRPDLGCCGYHAIATQGRTLDEQP</sequence>
<protein>
    <submittedName>
        <fullName evidence="1">Uncharacterized protein</fullName>
    </submittedName>
</protein>
<name>A0AAI9IYK5_BORPT</name>
<reference evidence="1 2" key="1">
    <citation type="journal article" date="2013" name="Genome Announc.">
        <title>Genome Sequences of 28 Bordetella pertussis U.S. Outbreak Strains Dating from 2010 to 2012.</title>
        <authorList>
            <person name="Harvill E.T."/>
            <person name="Goodfield L.L."/>
            <person name="Ivanov Y."/>
            <person name="Meyer J.A."/>
            <person name="Newth C."/>
            <person name="Cassiday P."/>
            <person name="Tondella M.L."/>
            <person name="Liao P."/>
            <person name="Zimmerman J."/>
            <person name="Meert K."/>
            <person name="Wessel D."/>
            <person name="Berger J."/>
            <person name="Dean J.M."/>
            <person name="Holubkov R."/>
            <person name="Burr J."/>
            <person name="Liu T."/>
            <person name="Brinkac L."/>
            <person name="Kim M."/>
            <person name="Losada L."/>
        </authorList>
    </citation>
    <scope>NUCLEOTIDE SEQUENCE [LARGE SCALE GENOMIC DNA]</scope>
    <source>
        <strain evidence="1 2">CHLA-26</strain>
    </source>
</reference>
<dbReference type="EMBL" id="AXSB02000041">
    <property type="protein sequence ID" value="ETH29378.1"/>
    <property type="molecule type" value="Genomic_DNA"/>
</dbReference>
<organism evidence="1 2">
    <name type="scientific">Bordetella pertussis CHLA-26</name>
    <dbReference type="NCBI Taxonomy" id="1331284"/>
    <lineage>
        <taxon>Bacteria</taxon>
        <taxon>Pseudomonadati</taxon>
        <taxon>Pseudomonadota</taxon>
        <taxon>Betaproteobacteria</taxon>
        <taxon>Burkholderiales</taxon>
        <taxon>Alcaligenaceae</taxon>
        <taxon>Bordetella</taxon>
    </lineage>
</organism>
<dbReference type="Proteomes" id="UP000018679">
    <property type="component" value="Unassembled WGS sequence"/>
</dbReference>
<evidence type="ECO:0000313" key="1">
    <source>
        <dbReference type="EMBL" id="ETH29378.1"/>
    </source>
</evidence>
<gene>
    <name evidence="1" type="ORF">L566_1692</name>
</gene>
<comment type="caution">
    <text evidence="1">The sequence shown here is derived from an EMBL/GenBank/DDBJ whole genome shotgun (WGS) entry which is preliminary data.</text>
</comment>